<feature type="chain" id="PRO_5005892937" evidence="1">
    <location>
        <begin position="19"/>
        <end position="69"/>
    </location>
</feature>
<proteinExistence type="predicted"/>
<dbReference type="WBParaSite" id="SMUV_0000186501-mRNA-1">
    <property type="protein sequence ID" value="SMUV_0000186501-mRNA-1"/>
    <property type="gene ID" value="SMUV_0000186501"/>
</dbReference>
<name>A0A0N5ACI9_9BILA</name>
<protein>
    <submittedName>
        <fullName evidence="3">Secreted protein</fullName>
    </submittedName>
</protein>
<organism evidence="2 3">
    <name type="scientific">Syphacia muris</name>
    <dbReference type="NCBI Taxonomy" id="451379"/>
    <lineage>
        <taxon>Eukaryota</taxon>
        <taxon>Metazoa</taxon>
        <taxon>Ecdysozoa</taxon>
        <taxon>Nematoda</taxon>
        <taxon>Chromadorea</taxon>
        <taxon>Rhabditida</taxon>
        <taxon>Spirurina</taxon>
        <taxon>Oxyuridomorpha</taxon>
        <taxon>Oxyuroidea</taxon>
        <taxon>Oxyuridae</taxon>
        <taxon>Syphacia</taxon>
    </lineage>
</organism>
<dbReference type="AlphaFoldDB" id="A0A0N5ACI9"/>
<evidence type="ECO:0000256" key="1">
    <source>
        <dbReference type="SAM" id="SignalP"/>
    </source>
</evidence>
<evidence type="ECO:0000313" key="3">
    <source>
        <dbReference type="WBParaSite" id="SMUV_0000186501-mRNA-1"/>
    </source>
</evidence>
<accession>A0A0N5ACI9</accession>
<evidence type="ECO:0000313" key="2">
    <source>
        <dbReference type="Proteomes" id="UP000046393"/>
    </source>
</evidence>
<keyword evidence="1" id="KW-0732">Signal</keyword>
<keyword evidence="2" id="KW-1185">Reference proteome</keyword>
<sequence length="69" mass="7516">MVFVVALQVLLVSDSVSGAYSDADDRKHQKHAVQLQLQAKHVKQLYCSRMSCMPSSSESCLLSSGVTES</sequence>
<feature type="signal peptide" evidence="1">
    <location>
        <begin position="1"/>
        <end position="18"/>
    </location>
</feature>
<reference evidence="3" key="1">
    <citation type="submission" date="2017-02" db="UniProtKB">
        <authorList>
            <consortium name="WormBaseParasite"/>
        </authorList>
    </citation>
    <scope>IDENTIFICATION</scope>
</reference>
<dbReference type="Proteomes" id="UP000046393">
    <property type="component" value="Unplaced"/>
</dbReference>